<dbReference type="PATRIC" id="fig|1423792.3.peg.1864"/>
<sequence>MIAIYLQQDGILSVEKHTKEQIKMTTYVTPEVDQFVSDIRQRCGTDHAAWADIFARTYTDTLANALKPDGADRIFVLTGDIPAMWQRDTTAQMRPYLIMAQHDEAMADVISAVVRRLFFNMDHDPYANAFNQTANNAGHQDDDTAMTPWIWERKYELDSLCYPVQLAYLLWQNTGRTDHFDDLFQQAVAKMIHVIRTEQHHETSPYRFERNHDRPEDTLINGVGRPVGDTGMSWNGFRPSDDACVYGYLVPANMFAVVVLRQLAKIYTTVLHNNAQAQEFLDLAATIQQGIRDYGTTTNEAGETIYAYEVDGLGNQLVMDDGNVPNLLAAPYLGYVDATDPIYQNTRRTVLSPENPYYYEGSVGGGLGSPHTPPHYIWPIALAMEGLTTDSKSEKAAYLDLLARTTGGTGMMHESFQVDDPTLYTREWFSWANMMFCELVMDYFDLRVKQ</sequence>
<dbReference type="PANTHER" id="PTHR31047:SF0">
    <property type="entry name" value="MEIOTICALLY UP-REGULATED GENE 157 PROTEIN"/>
    <property type="match status" value="1"/>
</dbReference>
<dbReference type="GO" id="GO:0005975">
    <property type="term" value="P:carbohydrate metabolic process"/>
    <property type="evidence" value="ECO:0007669"/>
    <property type="project" value="InterPro"/>
</dbReference>
<dbReference type="Pfam" id="PF06824">
    <property type="entry name" value="Glyco_hydro_125"/>
    <property type="match status" value="1"/>
</dbReference>
<dbReference type="InterPro" id="IPR008313">
    <property type="entry name" value="GH125"/>
</dbReference>
<evidence type="ECO:0000256" key="1">
    <source>
        <dbReference type="SAM" id="MobiDB-lite"/>
    </source>
</evidence>
<dbReference type="AlphaFoldDB" id="A0A0R1N0K6"/>
<accession>A0A0R1N0K6</accession>
<dbReference type="PIRSF" id="PIRSF028846">
    <property type="entry name" value="UCP028846"/>
    <property type="match status" value="1"/>
</dbReference>
<reference evidence="2 3" key="1">
    <citation type="journal article" date="2015" name="Genome Announc.">
        <title>Expanding the biotechnology potential of lactobacilli through comparative genomics of 213 strains and associated genera.</title>
        <authorList>
            <person name="Sun Z."/>
            <person name="Harris H.M."/>
            <person name="McCann A."/>
            <person name="Guo C."/>
            <person name="Argimon S."/>
            <person name="Zhang W."/>
            <person name="Yang X."/>
            <person name="Jeffery I.B."/>
            <person name="Cooney J.C."/>
            <person name="Kagawa T.F."/>
            <person name="Liu W."/>
            <person name="Song Y."/>
            <person name="Salvetti E."/>
            <person name="Wrobel A."/>
            <person name="Rasinkangas P."/>
            <person name="Parkhill J."/>
            <person name="Rea M.C."/>
            <person name="O'Sullivan O."/>
            <person name="Ritari J."/>
            <person name="Douillard F.P."/>
            <person name="Paul Ross R."/>
            <person name="Yang R."/>
            <person name="Briner A.E."/>
            <person name="Felis G.E."/>
            <person name="de Vos W.M."/>
            <person name="Barrangou R."/>
            <person name="Klaenhammer T.R."/>
            <person name="Caufield P.W."/>
            <person name="Cui Y."/>
            <person name="Zhang H."/>
            <person name="O'Toole P.W."/>
        </authorList>
    </citation>
    <scope>NUCLEOTIDE SEQUENCE [LARGE SCALE GENOMIC DNA]</scope>
    <source>
        <strain evidence="2 3">DSM 12744</strain>
    </source>
</reference>
<evidence type="ECO:0008006" key="4">
    <source>
        <dbReference type="Google" id="ProtNLM"/>
    </source>
</evidence>
<dbReference type="SMART" id="SM01149">
    <property type="entry name" value="DUF1237"/>
    <property type="match status" value="1"/>
</dbReference>
<evidence type="ECO:0000313" key="3">
    <source>
        <dbReference type="Proteomes" id="UP000051330"/>
    </source>
</evidence>
<dbReference type="Proteomes" id="UP000051330">
    <property type="component" value="Unassembled WGS sequence"/>
</dbReference>
<dbReference type="PANTHER" id="PTHR31047">
    <property type="entry name" value="MEIOTICALLY UP-REGULATED GENE 157 PROTEIN"/>
    <property type="match status" value="1"/>
</dbReference>
<dbReference type="InterPro" id="IPR012341">
    <property type="entry name" value="6hp_glycosidase-like_sf"/>
</dbReference>
<organism evidence="2 3">
    <name type="scientific">Schleiferilactobacillus perolens DSM 12744</name>
    <dbReference type="NCBI Taxonomy" id="1423792"/>
    <lineage>
        <taxon>Bacteria</taxon>
        <taxon>Bacillati</taxon>
        <taxon>Bacillota</taxon>
        <taxon>Bacilli</taxon>
        <taxon>Lactobacillales</taxon>
        <taxon>Lactobacillaceae</taxon>
        <taxon>Schleiferilactobacillus</taxon>
    </lineage>
</organism>
<keyword evidence="3" id="KW-1185">Reference proteome</keyword>
<protein>
    <recommendedName>
        <fullName evidence="4">Metal-independent alpha-mannosidase</fullName>
    </recommendedName>
</protein>
<comment type="caution">
    <text evidence="2">The sequence shown here is derived from an EMBL/GenBank/DDBJ whole genome shotgun (WGS) entry which is preliminary data.</text>
</comment>
<dbReference type="SUPFAM" id="SSF48208">
    <property type="entry name" value="Six-hairpin glycosidases"/>
    <property type="match status" value="1"/>
</dbReference>
<feature type="region of interest" description="Disordered" evidence="1">
    <location>
        <begin position="203"/>
        <end position="222"/>
    </location>
</feature>
<proteinExistence type="predicted"/>
<dbReference type="EMBL" id="AZEC01000003">
    <property type="protein sequence ID" value="KRL13808.1"/>
    <property type="molecule type" value="Genomic_DNA"/>
</dbReference>
<dbReference type="InterPro" id="IPR008928">
    <property type="entry name" value="6-hairpin_glycosidase_sf"/>
</dbReference>
<dbReference type="STRING" id="1423792.FD09_GL001838"/>
<feature type="compositionally biased region" description="Basic and acidic residues" evidence="1">
    <location>
        <begin position="203"/>
        <end position="217"/>
    </location>
</feature>
<dbReference type="Gene3D" id="1.50.10.10">
    <property type="match status" value="1"/>
</dbReference>
<gene>
    <name evidence="2" type="ORF">FD09_GL001838</name>
</gene>
<evidence type="ECO:0000313" key="2">
    <source>
        <dbReference type="EMBL" id="KRL13808.1"/>
    </source>
</evidence>
<name>A0A0R1N0K6_9LACO</name>